<keyword evidence="7 13" id="KW-0472">Membrane</keyword>
<keyword evidence="9" id="KW-0325">Glycoprotein</keyword>
<dbReference type="Gene3D" id="2.10.50.30">
    <property type="entry name" value="GPCR, family 3, nine cysteines domain"/>
    <property type="match status" value="1"/>
</dbReference>
<evidence type="ECO:0000256" key="1">
    <source>
        <dbReference type="ARBA" id="ARBA00004651"/>
    </source>
</evidence>
<keyword evidence="8 16" id="KW-0675">Receptor</keyword>
<proteinExistence type="inferred from homology"/>
<keyword evidence="14" id="KW-0732">Signal</keyword>
<evidence type="ECO:0000256" key="12">
    <source>
        <dbReference type="SAM" id="MobiDB-lite"/>
    </source>
</evidence>
<comment type="similarity">
    <text evidence="2">Belongs to the G-protein coupled receptor 3 family.</text>
</comment>
<keyword evidence="17" id="KW-1185">Reference proteome</keyword>
<name>A0A6A4WTC0_AMPAM</name>
<feature type="transmembrane region" description="Helical" evidence="13">
    <location>
        <begin position="835"/>
        <end position="859"/>
    </location>
</feature>
<dbReference type="Pfam" id="PF00003">
    <property type="entry name" value="7tm_3"/>
    <property type="match status" value="1"/>
</dbReference>
<comment type="function">
    <text evidence="11">G-protein coupled receptor for glutamate. Ligand binding causes a conformation change that triggers signaling via guanine nucleotide-binding proteins (G proteins) and modulates the activity of down-stream effectors.</text>
</comment>
<keyword evidence="4 13" id="KW-0812">Transmembrane</keyword>
<feature type="chain" id="PRO_5025688729" evidence="14">
    <location>
        <begin position="31"/>
        <end position="1009"/>
    </location>
</feature>
<dbReference type="Gene3D" id="3.40.50.2300">
    <property type="match status" value="2"/>
</dbReference>
<dbReference type="InterPro" id="IPR000337">
    <property type="entry name" value="GPCR_3"/>
</dbReference>
<evidence type="ECO:0000256" key="3">
    <source>
        <dbReference type="ARBA" id="ARBA00022475"/>
    </source>
</evidence>
<evidence type="ECO:0000259" key="15">
    <source>
        <dbReference type="PROSITE" id="PS50259"/>
    </source>
</evidence>
<feature type="transmembrane region" description="Helical" evidence="13">
    <location>
        <begin position="655"/>
        <end position="674"/>
    </location>
</feature>
<organism evidence="16 17">
    <name type="scientific">Amphibalanus amphitrite</name>
    <name type="common">Striped barnacle</name>
    <name type="synonym">Balanus amphitrite</name>
    <dbReference type="NCBI Taxonomy" id="1232801"/>
    <lineage>
        <taxon>Eukaryota</taxon>
        <taxon>Metazoa</taxon>
        <taxon>Ecdysozoa</taxon>
        <taxon>Arthropoda</taxon>
        <taxon>Crustacea</taxon>
        <taxon>Multicrustacea</taxon>
        <taxon>Cirripedia</taxon>
        <taxon>Thoracica</taxon>
        <taxon>Thoracicalcarea</taxon>
        <taxon>Balanomorpha</taxon>
        <taxon>Balanoidea</taxon>
        <taxon>Balanidae</taxon>
        <taxon>Amphibalaninae</taxon>
        <taxon>Amphibalanus</taxon>
    </lineage>
</organism>
<evidence type="ECO:0000256" key="9">
    <source>
        <dbReference type="ARBA" id="ARBA00023180"/>
    </source>
</evidence>
<feature type="transmembrane region" description="Helical" evidence="13">
    <location>
        <begin position="618"/>
        <end position="640"/>
    </location>
</feature>
<dbReference type="FunFam" id="2.10.50.30:FF:000001">
    <property type="entry name" value="metabotropic glutamate receptor 1"/>
    <property type="match status" value="1"/>
</dbReference>
<feature type="transmembrane region" description="Helical" evidence="13">
    <location>
        <begin position="730"/>
        <end position="750"/>
    </location>
</feature>
<evidence type="ECO:0000256" key="2">
    <source>
        <dbReference type="ARBA" id="ARBA00007242"/>
    </source>
</evidence>
<dbReference type="Pfam" id="PF01094">
    <property type="entry name" value="ANF_receptor"/>
    <property type="match status" value="1"/>
</dbReference>
<feature type="region of interest" description="Disordered" evidence="12">
    <location>
        <begin position="493"/>
        <end position="531"/>
    </location>
</feature>
<dbReference type="CDD" id="cd15934">
    <property type="entry name" value="7tmC_mGluRs_group2_3"/>
    <property type="match status" value="1"/>
</dbReference>
<dbReference type="InterPro" id="IPR017979">
    <property type="entry name" value="GPCR_3_CS"/>
</dbReference>
<dbReference type="InterPro" id="IPR028082">
    <property type="entry name" value="Peripla_BP_I"/>
</dbReference>
<comment type="caution">
    <text evidence="16">The sequence shown here is derived from an EMBL/GenBank/DDBJ whole genome shotgun (WGS) entry which is preliminary data.</text>
</comment>
<dbReference type="PRINTS" id="PR00593">
    <property type="entry name" value="MTABOTROPICR"/>
</dbReference>
<feature type="transmembrane region" description="Helical" evidence="13">
    <location>
        <begin position="680"/>
        <end position="700"/>
    </location>
</feature>
<dbReference type="InterPro" id="IPR017978">
    <property type="entry name" value="GPCR_3_C"/>
</dbReference>
<keyword evidence="10" id="KW-0807">Transducer</keyword>
<dbReference type="InterPro" id="IPR001828">
    <property type="entry name" value="ANF_lig-bd_rcpt"/>
</dbReference>
<dbReference type="PROSITE" id="PS00981">
    <property type="entry name" value="G_PROTEIN_RECEP_F3_3"/>
    <property type="match status" value="1"/>
</dbReference>
<dbReference type="PANTHER" id="PTHR24060">
    <property type="entry name" value="METABOTROPIC GLUTAMATE RECEPTOR"/>
    <property type="match status" value="1"/>
</dbReference>
<evidence type="ECO:0000256" key="13">
    <source>
        <dbReference type="SAM" id="Phobius"/>
    </source>
</evidence>
<evidence type="ECO:0000256" key="5">
    <source>
        <dbReference type="ARBA" id="ARBA00022989"/>
    </source>
</evidence>
<accession>A0A6A4WTC0</accession>
<gene>
    <name evidence="16" type="primary">mGluR_6</name>
    <name evidence="16" type="ORF">FJT64_019595</name>
</gene>
<feature type="signal peptide" evidence="14">
    <location>
        <begin position="1"/>
        <end position="30"/>
    </location>
</feature>
<evidence type="ECO:0000256" key="6">
    <source>
        <dbReference type="ARBA" id="ARBA00023040"/>
    </source>
</evidence>
<evidence type="ECO:0000256" key="14">
    <source>
        <dbReference type="SAM" id="SignalP"/>
    </source>
</evidence>
<evidence type="ECO:0000313" key="16">
    <source>
        <dbReference type="EMBL" id="KAF0309243.1"/>
    </source>
</evidence>
<dbReference type="Proteomes" id="UP000440578">
    <property type="component" value="Unassembled WGS sequence"/>
</dbReference>
<evidence type="ECO:0000256" key="7">
    <source>
        <dbReference type="ARBA" id="ARBA00023136"/>
    </source>
</evidence>
<protein>
    <submittedName>
        <fullName evidence="16">Metabotropic glutamate receptor</fullName>
    </submittedName>
</protein>
<dbReference type="PROSITE" id="PS50259">
    <property type="entry name" value="G_PROTEIN_RECEP_F3_4"/>
    <property type="match status" value="1"/>
</dbReference>
<comment type="subcellular location">
    <subcellularLocation>
        <location evidence="1">Cell membrane</location>
        <topology evidence="1">Multi-pass membrane protein</topology>
    </subcellularLocation>
</comment>
<dbReference type="EMBL" id="VIIS01000420">
    <property type="protein sequence ID" value="KAF0309243.1"/>
    <property type="molecule type" value="Genomic_DNA"/>
</dbReference>
<dbReference type="PRINTS" id="PR00248">
    <property type="entry name" value="GPCRMGR"/>
</dbReference>
<keyword evidence="5 13" id="KW-1133">Transmembrane helix</keyword>
<dbReference type="OrthoDB" id="425344at2759"/>
<feature type="domain" description="G-protein coupled receptors family 3 profile" evidence="15">
    <location>
        <begin position="617"/>
        <end position="881"/>
    </location>
</feature>
<dbReference type="GO" id="GO:0004930">
    <property type="term" value="F:G protein-coupled receptor activity"/>
    <property type="evidence" value="ECO:0007669"/>
    <property type="project" value="UniProtKB-KW"/>
</dbReference>
<dbReference type="PROSITE" id="PS00980">
    <property type="entry name" value="G_PROTEIN_RECEP_F3_2"/>
    <property type="match status" value="1"/>
</dbReference>
<dbReference type="AlphaFoldDB" id="A0A6A4WTC0"/>
<feature type="transmembrane region" description="Helical" evidence="13">
    <location>
        <begin position="809"/>
        <end position="829"/>
    </location>
</feature>
<reference evidence="16 17" key="1">
    <citation type="submission" date="2019-07" db="EMBL/GenBank/DDBJ databases">
        <title>Draft genome assembly of a fouling barnacle, Amphibalanus amphitrite (Darwin, 1854): The first reference genome for Thecostraca.</title>
        <authorList>
            <person name="Kim W."/>
        </authorList>
    </citation>
    <scope>NUCLEOTIDE SEQUENCE [LARGE SCALE GENOMIC DNA]</scope>
    <source>
        <strain evidence="16">SNU_AA5</strain>
        <tissue evidence="16">Soma without cirri and trophi</tissue>
    </source>
</reference>
<dbReference type="FunFam" id="3.40.50.2300:FF:000145">
    <property type="entry name" value="Glutamate receptor, metabotropic"/>
    <property type="match status" value="1"/>
</dbReference>
<sequence length="1009" mass="110841">MVLGRAWLSSGPLLPLLLLLLLLLVPPALGQHSVLLDGDLVLGGLFPVHEKGDGTPCSAKLYNRGLQRLEAMLFAVDRINSDRRLLPHTTIGVNILDTCSTDTYALNQSLAFIKAPLDVMDTVAFECADRSTPRPKYRSKAVSGVVGGSYSTISINVANLFRLFRIPQISPASTAQALSDKSRFEFFARTVPPDTFQATALVDMVQLFNWSYVSTIASEGSYGESGMDAFHRQAAERNICIAVTEKVPRDATAKTFENIIMNLQKKPMARGVILFVRAEDARGVLEAAKRLRLREPFHWIASDGWGKQESLVQGVEEVAEGAITVELTSRRVAAFDRYMAELTPDTNRRNPWFRDYWQAFFGCSLAPDAAEDNACDPALRLRTETGFVQESKVQFVIDAVYAFAHALEVLQLDVCGSNRYVCANMRRYDGGDFYKKYLLNVSFTDIAGSKVQFDARGDGLARYTIFNFQRVANGQHQYKVIGQWGQGELNMSRGEVQWNGGTDPDRPPPRPSQSPSDGRDLTPLTPTDPDGDLWVTDLTPAEVSVPLSVCALPCGVGEVKLMQQGDTCCWMCDKCEPFEFMKDEHTCEDCGHGRWPYPDKLSCYDLEVQYMKWTSPLAIGPIAIAVIGIVLTVAVILVFLRRDDTPIVKASGRELSYMLLAGILICYLNTFLLLTKPSPAACALQRVGVGLGFAFIYSALFTKTNRISRIFDSASRSAKRPSFISPKSQIVITTLLISVQLLATAVWLLVELPGVRYDYPDRGQVILKCRIKDSSFLVSLVYNMVLIVVCTVYAVKARKVPENFNETKFIAFTMYTTCIIWLAFVPIYFGTGNSFEVQITTLCVAISLSASVALICLYAPKVYIIVFHPEKNVRKLTMNSAAYRRAVSSSAAPSFNHERASGAAGRAPPPAPAVHVVENPLPAEEPALRRRVSATGRRGAADSDGPPSYASVVGPARGAPDWTPEAAADWPDEDDSTRAHCGDSPLSNGVEPALLPAADIYSDAKELAI</sequence>
<keyword evidence="6" id="KW-0297">G-protein coupled receptor</keyword>
<evidence type="ECO:0000256" key="11">
    <source>
        <dbReference type="ARBA" id="ARBA00054813"/>
    </source>
</evidence>
<dbReference type="GO" id="GO:0005886">
    <property type="term" value="C:plasma membrane"/>
    <property type="evidence" value="ECO:0007669"/>
    <property type="project" value="UniProtKB-SubCell"/>
</dbReference>
<keyword evidence="3" id="KW-1003">Cell membrane</keyword>
<evidence type="ECO:0000256" key="10">
    <source>
        <dbReference type="ARBA" id="ARBA00023224"/>
    </source>
</evidence>
<dbReference type="InterPro" id="IPR000162">
    <property type="entry name" value="GPCR_3_mtglu_rcpt"/>
</dbReference>
<dbReference type="SUPFAM" id="SSF53822">
    <property type="entry name" value="Periplasmic binding protein-like I"/>
    <property type="match status" value="1"/>
</dbReference>
<feature type="transmembrane region" description="Helical" evidence="13">
    <location>
        <begin position="776"/>
        <end position="797"/>
    </location>
</feature>
<dbReference type="InterPro" id="IPR011500">
    <property type="entry name" value="GPCR_3_9-Cys_dom"/>
</dbReference>
<dbReference type="Pfam" id="PF07562">
    <property type="entry name" value="NCD3G"/>
    <property type="match status" value="1"/>
</dbReference>
<dbReference type="InterPro" id="IPR050726">
    <property type="entry name" value="mGluR"/>
</dbReference>
<evidence type="ECO:0000313" key="17">
    <source>
        <dbReference type="Proteomes" id="UP000440578"/>
    </source>
</evidence>
<dbReference type="InterPro" id="IPR038550">
    <property type="entry name" value="GPCR_3_9-Cys_sf"/>
</dbReference>
<evidence type="ECO:0000256" key="4">
    <source>
        <dbReference type="ARBA" id="ARBA00022692"/>
    </source>
</evidence>
<evidence type="ECO:0000256" key="8">
    <source>
        <dbReference type="ARBA" id="ARBA00023170"/>
    </source>
</evidence>
<feature type="region of interest" description="Disordered" evidence="12">
    <location>
        <begin position="896"/>
        <end position="991"/>
    </location>
</feature>